<organism evidence="10 11">
    <name type="scientific">Parafrankia colletiae</name>
    <dbReference type="NCBI Taxonomy" id="573497"/>
    <lineage>
        <taxon>Bacteria</taxon>
        <taxon>Bacillati</taxon>
        <taxon>Actinomycetota</taxon>
        <taxon>Actinomycetes</taxon>
        <taxon>Frankiales</taxon>
        <taxon>Frankiaceae</taxon>
        <taxon>Parafrankia</taxon>
    </lineage>
</organism>
<evidence type="ECO:0000256" key="4">
    <source>
        <dbReference type="ARBA" id="ARBA00022989"/>
    </source>
</evidence>
<comment type="caution">
    <text evidence="10">The sequence shown here is derived from an EMBL/GenBank/DDBJ whole genome shotgun (WGS) entry which is preliminary data.</text>
</comment>
<protein>
    <submittedName>
        <fullName evidence="10">Competence protein ComEC</fullName>
    </submittedName>
</protein>
<evidence type="ECO:0000313" key="10">
    <source>
        <dbReference type="EMBL" id="OHV46515.1"/>
    </source>
</evidence>
<dbReference type="InterPro" id="IPR036866">
    <property type="entry name" value="RibonucZ/Hydroxyglut_hydro"/>
</dbReference>
<evidence type="ECO:0000256" key="3">
    <source>
        <dbReference type="ARBA" id="ARBA00022692"/>
    </source>
</evidence>
<feature type="transmembrane region" description="Helical" evidence="7">
    <location>
        <begin position="364"/>
        <end position="383"/>
    </location>
</feature>
<feature type="transmembrane region" description="Helical" evidence="7">
    <location>
        <begin position="45"/>
        <end position="65"/>
    </location>
</feature>
<proteinExistence type="predicted"/>
<reference evidence="11" key="1">
    <citation type="submission" date="2016-07" db="EMBL/GenBank/DDBJ databases">
        <title>Sequence Frankia sp. strain CcI1.17.</title>
        <authorList>
            <person name="Ghodhbane-Gtari F."/>
            <person name="Swanson E."/>
            <person name="Gueddou A."/>
            <person name="Morris K."/>
            <person name="Hezbri K."/>
            <person name="Ktari A."/>
            <person name="Nouioui I."/>
            <person name="Abebe-Akele F."/>
            <person name="Simpson S."/>
            <person name="Thomas K."/>
            <person name="Gtari M."/>
            <person name="Tisa L.S."/>
            <person name="Hurst S."/>
        </authorList>
    </citation>
    <scope>NUCLEOTIDE SEQUENCE [LARGE SCALE GENOMIC DNA]</scope>
    <source>
        <strain evidence="11">Cc1.17</strain>
    </source>
</reference>
<dbReference type="NCBIfam" id="TIGR00360">
    <property type="entry name" value="ComEC_N-term"/>
    <property type="match status" value="1"/>
</dbReference>
<evidence type="ECO:0000259" key="8">
    <source>
        <dbReference type="Pfam" id="PF00753"/>
    </source>
</evidence>
<feature type="domain" description="Metallo-beta-lactamase" evidence="8">
    <location>
        <begin position="567"/>
        <end position="749"/>
    </location>
</feature>
<dbReference type="SUPFAM" id="SSF56281">
    <property type="entry name" value="Metallo-hydrolase/oxidoreductase"/>
    <property type="match status" value="1"/>
</dbReference>
<dbReference type="Pfam" id="PF03772">
    <property type="entry name" value="Competence"/>
    <property type="match status" value="1"/>
</dbReference>
<comment type="subcellular location">
    <subcellularLocation>
        <location evidence="1">Cell membrane</location>
        <topology evidence="1">Multi-pass membrane protein</topology>
    </subcellularLocation>
</comment>
<keyword evidence="3 7" id="KW-0812">Transmembrane</keyword>
<feature type="transmembrane region" description="Helical" evidence="7">
    <location>
        <begin position="328"/>
        <end position="357"/>
    </location>
</feature>
<feature type="compositionally biased region" description="Low complexity" evidence="6">
    <location>
        <begin position="134"/>
        <end position="148"/>
    </location>
</feature>
<feature type="transmembrane region" description="Helical" evidence="7">
    <location>
        <begin position="305"/>
        <end position="322"/>
    </location>
</feature>
<dbReference type="Proteomes" id="UP000179627">
    <property type="component" value="Unassembled WGS sequence"/>
</dbReference>
<dbReference type="InterPro" id="IPR004477">
    <property type="entry name" value="ComEC_N"/>
</dbReference>
<evidence type="ECO:0000313" key="11">
    <source>
        <dbReference type="Proteomes" id="UP000179627"/>
    </source>
</evidence>
<evidence type="ECO:0000259" key="9">
    <source>
        <dbReference type="Pfam" id="PF03772"/>
    </source>
</evidence>
<dbReference type="EMBL" id="MBLM01000002">
    <property type="protein sequence ID" value="OHV46515.1"/>
    <property type="molecule type" value="Genomic_DNA"/>
</dbReference>
<feature type="transmembrane region" description="Helical" evidence="7">
    <location>
        <begin position="534"/>
        <end position="553"/>
    </location>
</feature>
<evidence type="ECO:0000256" key="7">
    <source>
        <dbReference type="SAM" id="Phobius"/>
    </source>
</evidence>
<dbReference type="InterPro" id="IPR035681">
    <property type="entry name" value="ComA-like_MBL"/>
</dbReference>
<dbReference type="CDD" id="cd07731">
    <property type="entry name" value="ComA-like_MBL-fold"/>
    <property type="match status" value="1"/>
</dbReference>
<keyword evidence="2" id="KW-1003">Cell membrane</keyword>
<feature type="region of interest" description="Disordered" evidence="6">
    <location>
        <begin position="125"/>
        <end position="148"/>
    </location>
</feature>
<dbReference type="PANTHER" id="PTHR30619:SF1">
    <property type="entry name" value="RECOMBINATION PROTEIN 2"/>
    <property type="match status" value="1"/>
</dbReference>
<evidence type="ECO:0000256" key="1">
    <source>
        <dbReference type="ARBA" id="ARBA00004651"/>
    </source>
</evidence>
<feature type="transmembrane region" description="Helical" evidence="7">
    <location>
        <begin position="271"/>
        <end position="293"/>
    </location>
</feature>
<feature type="transmembrane region" description="Helical" evidence="7">
    <location>
        <begin position="416"/>
        <end position="435"/>
    </location>
</feature>
<dbReference type="Pfam" id="PF00753">
    <property type="entry name" value="Lactamase_B"/>
    <property type="match status" value="1"/>
</dbReference>
<dbReference type="InterPro" id="IPR001279">
    <property type="entry name" value="Metallo-B-lactamas"/>
</dbReference>
<feature type="domain" description="ComEC/Rec2-related protein" evidence="9">
    <location>
        <begin position="250"/>
        <end position="527"/>
    </location>
</feature>
<name>A0A1S1RM82_9ACTN</name>
<dbReference type="AlphaFoldDB" id="A0A1S1RM82"/>
<dbReference type="GO" id="GO:0005886">
    <property type="term" value="C:plasma membrane"/>
    <property type="evidence" value="ECO:0007669"/>
    <property type="project" value="UniProtKB-SubCell"/>
</dbReference>
<evidence type="ECO:0000256" key="5">
    <source>
        <dbReference type="ARBA" id="ARBA00023136"/>
    </source>
</evidence>
<feature type="transmembrane region" description="Helical" evidence="7">
    <location>
        <begin position="77"/>
        <end position="99"/>
    </location>
</feature>
<evidence type="ECO:0000256" key="6">
    <source>
        <dbReference type="SAM" id="MobiDB-lite"/>
    </source>
</evidence>
<keyword evidence="11" id="KW-1185">Reference proteome</keyword>
<sequence>MEAGLGLPADERGARRGRADLRLAVPAAVFWGAAALAGRWVPGPVLLGCAGAALACCVPAVLLGAQRRATGHRGLGGPGLATCVALAFLAAGLLVGGLAGRARTTGPLAELARAQRTVEAIVVLTDDPKPSPPRTGATGPARGAPPATASARLEAVTGPGRRLRSSVPVLLVGPSADLVRYLPGQRLDVRATLARPRPGDTISAVLFARAPPRPRGRPPAAQRAAGWLRARLHAAAAVVPQPAGGLLPALVVGDTSELDPGLKDDFRTAGMSHLTAVSGANLAIATGAVLVMLGRTRLGPRSRALAGAVALAAFVILARPSASVVRAGAMGLVGLAALALGRPRAVLAALAGAVLAVIAADPTFALSAGFALSVLATVGMVVWGPGWGEALERRTGARWPDASRRLRAATGRVGEAVAVAAAAQFACTPVLAWLGGGVSLIAIPANVAAAPAVAPATVLGLLTMGLAAVHPPTAEPVARLAALPCRWLVVVADRAAGIPGATVGWPAGPVGAALALVVVVLTVTMARRPATRRLLAAIVVGLLVARLFLLPRLDGWPPPGWRLVACDVGQGDALVLRAGPGSAVVVDVGPDPELVAACLKGLGIRRVPVLILSHLHADHAGGLTGVLGRVPVGELVVSPLPEPAQQWAAVQRGAQAAGVPVRTVLAGSAGSTGDVRWRVLGPERVLRGTASDPNNASLVLFAEVAGVTMLLTGDAELPEQRQLAHHGTVAVDVLKVAHHGAEEQTDDFLTATTAAVAVISVGTGNTYGHPAPGTIARLRAAGVMVARTDLHGAVAVVRAAPGRLAVVARRPGAREAEARA</sequence>
<gene>
    <name evidence="10" type="ORF">CC117_01175</name>
</gene>
<accession>A0A1S1RM82</accession>
<keyword evidence="4 7" id="KW-1133">Transmembrane helix</keyword>
<dbReference type="InterPro" id="IPR052159">
    <property type="entry name" value="Competence_DNA_uptake"/>
</dbReference>
<feature type="transmembrane region" description="Helical" evidence="7">
    <location>
        <begin position="503"/>
        <end position="522"/>
    </location>
</feature>
<dbReference type="Gene3D" id="3.60.15.10">
    <property type="entry name" value="Ribonuclease Z/Hydroxyacylglutathione hydrolase-like"/>
    <property type="match status" value="1"/>
</dbReference>
<dbReference type="PANTHER" id="PTHR30619">
    <property type="entry name" value="DNA INTERNALIZATION/COMPETENCE PROTEIN COMEC/REC2"/>
    <property type="match status" value="1"/>
</dbReference>
<feature type="transmembrane region" description="Helical" evidence="7">
    <location>
        <begin position="21"/>
        <end position="39"/>
    </location>
</feature>
<keyword evidence="5 7" id="KW-0472">Membrane</keyword>
<feature type="transmembrane region" description="Helical" evidence="7">
    <location>
        <begin position="447"/>
        <end position="469"/>
    </location>
</feature>
<evidence type="ECO:0000256" key="2">
    <source>
        <dbReference type="ARBA" id="ARBA00022475"/>
    </source>
</evidence>